<feature type="transmembrane region" description="Helical" evidence="1">
    <location>
        <begin position="148"/>
        <end position="167"/>
    </location>
</feature>
<sequence>MEEERPTRVRRRWLWRWRSNPLRRPCDRREAWFVLAVWAFALLGGVCTGWAAQTATADSLTASRSAAVPVSAVVTEIPLGGTEGKTTVESYGDRAWAEVRWTGDGTSHTGTAWIDADTTVGASVTVWTDGEGKVIPEPADHGQIQRQAVLLGVLSGLAVAALAVAGGRLVRQGMENRCVARWEAEWALVEPQWRKRMLG</sequence>
<keyword evidence="1" id="KW-0472">Membrane</keyword>
<protein>
    <submittedName>
        <fullName evidence="2">Uncharacterized protein</fullName>
    </submittedName>
</protein>
<evidence type="ECO:0000256" key="1">
    <source>
        <dbReference type="SAM" id="Phobius"/>
    </source>
</evidence>
<evidence type="ECO:0000313" key="2">
    <source>
        <dbReference type="EMBL" id="MFB8777640.1"/>
    </source>
</evidence>
<evidence type="ECO:0000313" key="3">
    <source>
        <dbReference type="Proteomes" id="UP001585080"/>
    </source>
</evidence>
<keyword evidence="3" id="KW-1185">Reference proteome</keyword>
<dbReference type="Proteomes" id="UP001585080">
    <property type="component" value="Unassembled WGS sequence"/>
</dbReference>
<proteinExistence type="predicted"/>
<gene>
    <name evidence="2" type="ORF">VSS16_33830</name>
</gene>
<keyword evidence="1" id="KW-0812">Transmembrane</keyword>
<comment type="caution">
    <text evidence="2">The sequence shown here is derived from an EMBL/GenBank/DDBJ whole genome shotgun (WGS) entry which is preliminary data.</text>
</comment>
<dbReference type="InterPro" id="IPR039708">
    <property type="entry name" value="MT1774/Rv1733c-like"/>
</dbReference>
<organism evidence="2 3">
    <name type="scientific">Streptomyces broussonetiae</name>
    <dbReference type="NCBI Taxonomy" id="2686304"/>
    <lineage>
        <taxon>Bacteria</taxon>
        <taxon>Bacillati</taxon>
        <taxon>Actinomycetota</taxon>
        <taxon>Actinomycetes</taxon>
        <taxon>Kitasatosporales</taxon>
        <taxon>Streptomycetaceae</taxon>
        <taxon>Streptomyces</taxon>
    </lineage>
</organism>
<name>A0ABV5ELB2_9ACTN</name>
<dbReference type="RefSeq" id="WP_376736087.1">
    <property type="nucleotide sequence ID" value="NZ_JAYMRP010000049.1"/>
</dbReference>
<reference evidence="2 3" key="1">
    <citation type="submission" date="2024-01" db="EMBL/GenBank/DDBJ databases">
        <title>Genome mining of biosynthetic gene clusters to explore secondary metabolites of Streptomyces sp.</title>
        <authorList>
            <person name="Baig A."/>
            <person name="Ajitkumar Shintre N."/>
            <person name="Kumar H."/>
            <person name="Anbarasu A."/>
            <person name="Ramaiah S."/>
        </authorList>
    </citation>
    <scope>NUCLEOTIDE SEQUENCE [LARGE SCALE GENOMIC DNA]</scope>
    <source>
        <strain evidence="2 3">A57</strain>
    </source>
</reference>
<dbReference type="EMBL" id="JAYMRP010000049">
    <property type="protein sequence ID" value="MFB8777640.1"/>
    <property type="molecule type" value="Genomic_DNA"/>
</dbReference>
<accession>A0ABV5ELB2</accession>
<dbReference type="PANTHER" id="PTHR42305">
    <property type="entry name" value="MEMBRANE PROTEIN RV1733C-RELATED"/>
    <property type="match status" value="1"/>
</dbReference>
<keyword evidence="1" id="KW-1133">Transmembrane helix</keyword>
<dbReference type="PANTHER" id="PTHR42305:SF1">
    <property type="entry name" value="MEMBRANE PROTEIN RV1733C-RELATED"/>
    <property type="match status" value="1"/>
</dbReference>